<evidence type="ECO:0000259" key="7">
    <source>
        <dbReference type="Pfam" id="PF12460"/>
    </source>
</evidence>
<dbReference type="OrthoDB" id="342900at2759"/>
<dbReference type="GO" id="GO:0006281">
    <property type="term" value="P:DNA repair"/>
    <property type="evidence" value="ECO:0007669"/>
    <property type="project" value="UniProtKB-UniRule"/>
</dbReference>
<evidence type="ECO:0000256" key="3">
    <source>
        <dbReference type="ARBA" id="ARBA00022737"/>
    </source>
</evidence>
<keyword evidence="6" id="KW-0234">DNA repair</keyword>
<keyword evidence="10" id="KW-1185">Reference proteome</keyword>
<dbReference type="InterPro" id="IPR024687">
    <property type="entry name" value="MMS19_C"/>
</dbReference>
<evidence type="ECO:0000313" key="9">
    <source>
        <dbReference type="EMBL" id="ORX52808.1"/>
    </source>
</evidence>
<dbReference type="PROSITE" id="PS50077">
    <property type="entry name" value="HEAT_REPEAT"/>
    <property type="match status" value="1"/>
</dbReference>
<dbReference type="InterPro" id="IPR011989">
    <property type="entry name" value="ARM-like"/>
</dbReference>
<dbReference type="GO" id="GO:0016226">
    <property type="term" value="P:iron-sulfur cluster assembly"/>
    <property type="evidence" value="ECO:0007669"/>
    <property type="project" value="UniProtKB-UniRule"/>
</dbReference>
<gene>
    <name evidence="9" type="ORF">DM01DRAFT_1383965</name>
</gene>
<keyword evidence="3" id="KW-0677">Repeat</keyword>
<name>A0A1X2GFW0_9FUNG</name>
<evidence type="ECO:0000256" key="4">
    <source>
        <dbReference type="ARBA" id="ARBA00023242"/>
    </source>
</evidence>
<comment type="function">
    <text evidence="6">Key component of the cytosolic iron-sulfur protein assembly (CIA) complex, a multiprotein complex that mediates the incorporation of iron-sulfur cluster into apoproteins specifically involved in DNA metabolism and genomic integrity. In the CIA complex, MMS19 acts as an adapter between early-acting CIA components and a subset of cellular target iron-sulfur proteins.</text>
</comment>
<reference evidence="9 10" key="1">
    <citation type="submission" date="2016-07" db="EMBL/GenBank/DDBJ databases">
        <title>Pervasive Adenine N6-methylation of Active Genes in Fungi.</title>
        <authorList>
            <consortium name="DOE Joint Genome Institute"/>
            <person name="Mondo S.J."/>
            <person name="Dannebaum R.O."/>
            <person name="Kuo R.C."/>
            <person name="Labutti K."/>
            <person name="Haridas S."/>
            <person name="Kuo A."/>
            <person name="Salamov A."/>
            <person name="Ahrendt S.R."/>
            <person name="Lipzen A."/>
            <person name="Sullivan W."/>
            <person name="Andreopoulos W.B."/>
            <person name="Clum A."/>
            <person name="Lindquist E."/>
            <person name="Daum C."/>
            <person name="Ramamoorthy G.K."/>
            <person name="Gryganskyi A."/>
            <person name="Culley D."/>
            <person name="Magnuson J.K."/>
            <person name="James T.Y."/>
            <person name="O'Malley M.A."/>
            <person name="Stajich J.E."/>
            <person name="Spatafora J.W."/>
            <person name="Visel A."/>
            <person name="Grigoriev I.V."/>
        </authorList>
    </citation>
    <scope>NUCLEOTIDE SEQUENCE [LARGE SCALE GENOMIC DNA]</scope>
    <source>
        <strain evidence="9 10">NRRL 3301</strain>
    </source>
</reference>
<dbReference type="Gene3D" id="1.25.10.10">
    <property type="entry name" value="Leucine-rich Repeat Variant"/>
    <property type="match status" value="2"/>
</dbReference>
<dbReference type="PANTHER" id="PTHR12891">
    <property type="entry name" value="DNA REPAIR/TRANSCRIPTION PROTEIN MET18/MMS19"/>
    <property type="match status" value="1"/>
</dbReference>
<dbReference type="GO" id="GO:0051604">
    <property type="term" value="P:protein maturation"/>
    <property type="evidence" value="ECO:0007669"/>
    <property type="project" value="UniProtKB-UniRule"/>
</dbReference>
<feature type="domain" description="MMS19 C-terminal" evidence="7">
    <location>
        <begin position="554"/>
        <end position="987"/>
    </location>
</feature>
<evidence type="ECO:0000313" key="10">
    <source>
        <dbReference type="Proteomes" id="UP000242146"/>
    </source>
</evidence>
<dbReference type="AlphaFoldDB" id="A0A1X2GFW0"/>
<protein>
    <recommendedName>
        <fullName evidence="6">MMS19 nucleotide excision repair protein</fullName>
    </recommendedName>
</protein>
<evidence type="ECO:0000256" key="6">
    <source>
        <dbReference type="RuleBase" id="RU367072"/>
    </source>
</evidence>
<dbReference type="EMBL" id="MCGT01000017">
    <property type="protein sequence ID" value="ORX52808.1"/>
    <property type="molecule type" value="Genomic_DNA"/>
</dbReference>
<keyword evidence="6" id="KW-0227">DNA damage</keyword>
<dbReference type="STRING" id="101127.A0A1X2GFW0"/>
<dbReference type="PANTHER" id="PTHR12891:SF0">
    <property type="entry name" value="MMS19 NUCLEOTIDE EXCISION REPAIR PROTEIN HOMOLOG"/>
    <property type="match status" value="1"/>
</dbReference>
<dbReference type="Pfam" id="PF12460">
    <property type="entry name" value="MMS19_C"/>
    <property type="match status" value="1"/>
</dbReference>
<dbReference type="InterPro" id="IPR039920">
    <property type="entry name" value="MMS19"/>
</dbReference>
<dbReference type="InterPro" id="IPR029240">
    <property type="entry name" value="MMS19_N"/>
</dbReference>
<organism evidence="9 10">
    <name type="scientific">Hesseltinella vesiculosa</name>
    <dbReference type="NCBI Taxonomy" id="101127"/>
    <lineage>
        <taxon>Eukaryota</taxon>
        <taxon>Fungi</taxon>
        <taxon>Fungi incertae sedis</taxon>
        <taxon>Mucoromycota</taxon>
        <taxon>Mucoromycotina</taxon>
        <taxon>Mucoromycetes</taxon>
        <taxon>Mucorales</taxon>
        <taxon>Cunninghamellaceae</taxon>
        <taxon>Hesseltinella</taxon>
    </lineage>
</organism>
<dbReference type="SUPFAM" id="SSF48371">
    <property type="entry name" value="ARM repeat"/>
    <property type="match status" value="2"/>
</dbReference>
<accession>A0A1X2GFW0</accession>
<evidence type="ECO:0000256" key="1">
    <source>
        <dbReference type="ARBA" id="ARBA00004123"/>
    </source>
</evidence>
<comment type="subcellular location">
    <subcellularLocation>
        <location evidence="1 6">Nucleus</location>
    </subcellularLocation>
</comment>
<dbReference type="Proteomes" id="UP000242146">
    <property type="component" value="Unassembled WGS sequence"/>
</dbReference>
<dbReference type="GO" id="GO:0097361">
    <property type="term" value="C:cytosolic [4Fe-4S] assembly targeting complex"/>
    <property type="evidence" value="ECO:0007669"/>
    <property type="project" value="UniProtKB-UniRule"/>
</dbReference>
<dbReference type="InterPro" id="IPR021133">
    <property type="entry name" value="HEAT_type_2"/>
</dbReference>
<evidence type="ECO:0000256" key="5">
    <source>
        <dbReference type="PROSITE-ProRule" id="PRU00103"/>
    </source>
</evidence>
<comment type="caution">
    <text evidence="9">The sequence shown here is derived from an EMBL/GenBank/DDBJ whole genome shotgun (WGS) entry which is preliminary data.</text>
</comment>
<sequence length="1033" mass="114054">MALEKHVTDYMIVTGSTSSDALACADAVVHAVDHGNIQQNLLEMIQAMGEYLTNDVDSVRAKAIGLLSHTLNSLDPSNFNETAVSVLTNFYCDRLTDSASVGPLLDGLVALTSFADFNSANAVQVAKRLLENVEVQRQPQATRHLAYRVIKNLIDHQCAALRSINNTFVFGYCRLMDGEKDPRNLMLAFEIIRSIIANFDVSTHIEDLFEVTFCYFPITFKAPPDDPYGISADDLKTSLRSCLAATPHFAKFAVPLILEKLTSTSGSAKKDAMETLGMCAPVYGAAALMPTIHDLLDALKIEIFHASDQTLEDTAVDSLHRLVSAICPDGPISHVQAASDDPFIRAVKPLMDECTNNLKDADAKNLKQTGSILRAMASASDYACRNIINAILPLVLHSYQNTDLATRKKAMLDILLEFFEASRIVYGAKGDNVHHGQRSPLYSQKDRYFGMFETALMASNEYNNLRLCGLHGLKLMILHADYLSANEVVLAIQSFNKILLDETDPDLRSAALNSLETMTHIEPMALADQTVPALINHLPQSATDKQLISYPQLLYALKTLCPEPALFKTALPFLLEKLDHVCDNDDNQLYAQAIMNTFLDIIYIKATKNHSDLVPSFDALVWHMITKVIDASLTGNGSNVLLAPDMLDTISMTAAAIFQQMDSTIQKENIDKLFKVYIQGDIDMIGLQSATPYTPLKSDASDAQHSTTHIFAALVSSLRKDVDIPVASTFAFLNEMVALAIKSENPILLKSVTRIVGSLLNKQKQDTEVTEYIETATKQLQVIIEQDAAFTVGNQGQNSLMVYAWITKALIMKGQALGYQLTDKLIEWCAASLKHMQVPEAFDVLLDEDHLALNKACFATVSILYRQRLFSYCLPKLLKCIQENSDDIKHNYLIALSYLLKNVPKQILLNELPPLVPLMILALSLPDATLKVATLESFTMAATEAPDVIAVNIQSLLPALLNMLDTSKESNPMNVRVAALKCLAQLATSLSRDVALPHAHFVTKQLARSLDDRKRLVRREAVDCRAKWFAIIS</sequence>
<evidence type="ECO:0000256" key="2">
    <source>
        <dbReference type="ARBA" id="ARBA00009340"/>
    </source>
</evidence>
<feature type="repeat" description="HEAT" evidence="5">
    <location>
        <begin position="956"/>
        <end position="998"/>
    </location>
</feature>
<keyword evidence="4 6" id="KW-0539">Nucleus</keyword>
<feature type="domain" description="MMS19 N-terminal" evidence="8">
    <location>
        <begin position="45"/>
        <end position="305"/>
    </location>
</feature>
<dbReference type="GO" id="GO:0005634">
    <property type="term" value="C:nucleus"/>
    <property type="evidence" value="ECO:0007669"/>
    <property type="project" value="UniProtKB-SubCell"/>
</dbReference>
<dbReference type="Pfam" id="PF14500">
    <property type="entry name" value="MMS19_N"/>
    <property type="match status" value="1"/>
</dbReference>
<proteinExistence type="inferred from homology"/>
<evidence type="ECO:0000259" key="8">
    <source>
        <dbReference type="Pfam" id="PF14500"/>
    </source>
</evidence>
<comment type="similarity">
    <text evidence="2 6">Belongs to the MET18/MMS19 family.</text>
</comment>
<dbReference type="InterPro" id="IPR016024">
    <property type="entry name" value="ARM-type_fold"/>
</dbReference>